<reference evidence="2" key="1">
    <citation type="submission" date="2022-03" db="EMBL/GenBank/DDBJ databases">
        <authorList>
            <person name="Alioto T."/>
            <person name="Alioto T."/>
            <person name="Gomez Garrido J."/>
        </authorList>
    </citation>
    <scope>NUCLEOTIDE SEQUENCE</scope>
</reference>
<organism evidence="2 3">
    <name type="scientific">Pelobates cultripes</name>
    <name type="common">Western spadefoot toad</name>
    <dbReference type="NCBI Taxonomy" id="61616"/>
    <lineage>
        <taxon>Eukaryota</taxon>
        <taxon>Metazoa</taxon>
        <taxon>Chordata</taxon>
        <taxon>Craniata</taxon>
        <taxon>Vertebrata</taxon>
        <taxon>Euteleostomi</taxon>
        <taxon>Amphibia</taxon>
        <taxon>Batrachia</taxon>
        <taxon>Anura</taxon>
        <taxon>Pelobatoidea</taxon>
        <taxon>Pelobatidae</taxon>
        <taxon>Pelobates</taxon>
    </lineage>
</organism>
<dbReference type="EMBL" id="OW240914">
    <property type="protein sequence ID" value="CAH2273109.1"/>
    <property type="molecule type" value="Genomic_DNA"/>
</dbReference>
<name>A0AAD1RKZ9_PELCU</name>
<sequence>MTTSPIYTGEISSDEEKDMPHSLSILDEWQAEASDSDKGDWGSNAYVKETFLGDPQCNGEAESSTTATTQEQEIFLNATGQRMFVPRNIRHPCSGER</sequence>
<gene>
    <name evidence="2" type="ORF">PECUL_23A039941</name>
</gene>
<proteinExistence type="predicted"/>
<evidence type="ECO:0000313" key="2">
    <source>
        <dbReference type="EMBL" id="CAH2273109.1"/>
    </source>
</evidence>
<dbReference type="Proteomes" id="UP001295444">
    <property type="component" value="Chromosome 03"/>
</dbReference>
<protein>
    <submittedName>
        <fullName evidence="2">Uncharacterized protein</fullName>
    </submittedName>
</protein>
<keyword evidence="3" id="KW-1185">Reference proteome</keyword>
<feature type="region of interest" description="Disordered" evidence="1">
    <location>
        <begin position="1"/>
        <end position="22"/>
    </location>
</feature>
<dbReference type="AlphaFoldDB" id="A0AAD1RKZ9"/>
<accession>A0AAD1RKZ9</accession>
<evidence type="ECO:0000256" key="1">
    <source>
        <dbReference type="SAM" id="MobiDB-lite"/>
    </source>
</evidence>
<evidence type="ECO:0000313" key="3">
    <source>
        <dbReference type="Proteomes" id="UP001295444"/>
    </source>
</evidence>